<evidence type="ECO:0000313" key="4">
    <source>
        <dbReference type="Proteomes" id="UP001165065"/>
    </source>
</evidence>
<feature type="domain" description="SAP" evidence="2">
    <location>
        <begin position="523"/>
        <end position="557"/>
    </location>
</feature>
<dbReference type="InterPro" id="IPR036361">
    <property type="entry name" value="SAP_dom_sf"/>
</dbReference>
<dbReference type="SUPFAM" id="SSF68906">
    <property type="entry name" value="SAP domain"/>
    <property type="match status" value="1"/>
</dbReference>
<dbReference type="Gene3D" id="1.10.720.30">
    <property type="entry name" value="SAP domain"/>
    <property type="match status" value="1"/>
</dbReference>
<reference evidence="4" key="1">
    <citation type="journal article" date="2023" name="Commun. Biol.">
        <title>Genome analysis of Parmales, the sister group of diatoms, reveals the evolutionary specialization of diatoms from phago-mixotrophs to photoautotrophs.</title>
        <authorList>
            <person name="Ban H."/>
            <person name="Sato S."/>
            <person name="Yoshikawa S."/>
            <person name="Yamada K."/>
            <person name="Nakamura Y."/>
            <person name="Ichinomiya M."/>
            <person name="Sato N."/>
            <person name="Blanc-Mathieu R."/>
            <person name="Endo H."/>
            <person name="Kuwata A."/>
            <person name="Ogata H."/>
        </authorList>
    </citation>
    <scope>NUCLEOTIDE SEQUENCE [LARGE SCALE GENOMIC DNA]</scope>
</reference>
<evidence type="ECO:0000259" key="2">
    <source>
        <dbReference type="PROSITE" id="PS50800"/>
    </source>
</evidence>
<dbReference type="OrthoDB" id="200265at2759"/>
<keyword evidence="4" id="KW-1185">Reference proteome</keyword>
<dbReference type="Pfam" id="PF11074">
    <property type="entry name" value="DUF2779"/>
    <property type="match status" value="1"/>
</dbReference>
<dbReference type="EMBL" id="BRYA01000295">
    <property type="protein sequence ID" value="GMI46356.1"/>
    <property type="molecule type" value="Genomic_DNA"/>
</dbReference>
<proteinExistence type="predicted"/>
<accession>A0A9W7GKD6</accession>
<dbReference type="InterPro" id="IPR021301">
    <property type="entry name" value="DUF2779"/>
</dbReference>
<evidence type="ECO:0000256" key="1">
    <source>
        <dbReference type="SAM" id="MobiDB-lite"/>
    </source>
</evidence>
<dbReference type="AlphaFoldDB" id="A0A9W7GKD6"/>
<feature type="region of interest" description="Disordered" evidence="1">
    <location>
        <begin position="171"/>
        <end position="196"/>
    </location>
</feature>
<dbReference type="PROSITE" id="PS50800">
    <property type="entry name" value="SAP"/>
    <property type="match status" value="1"/>
</dbReference>
<gene>
    <name evidence="3" type="ORF">TrCOL_g389</name>
</gene>
<dbReference type="InterPro" id="IPR003034">
    <property type="entry name" value="SAP_dom"/>
</dbReference>
<sequence>MTTFDLFLMREGRRFEDNVVQSLYGWGASERLVTSTSRPPRTAEVTIIDVEKAAAKTLELMGDDSGIDTILQPTFLHGDLVARGDVVRRGDDGGWEIVEIKSSLDKSHRKKVPDLAFTTHVASESVATSPLSAPISSSALVSVNSSYVSPGPLSLYSYQDLTSEVEAEIESMTGDPTSPSSLQSLQSLTKASSPPPPIPKIHCGKCPVFSSCVGSSSPSHPLWEFQRLSQPKLDDLISKAPSLEVADCDPSVLSASQLSHYTAVKSRSPVVKVPLLQKRLTSLTPPVYYLDFEAVGMLEPPYEGMRPYETYVTQYSVHVSESAVPGAGGGEGALLHREYLAEPRKDCRGELAGKLVEDLGDKGSIVVYSPYERTQLKKLALSNPSLSDPIRKVLGRLVDFEKLIRETVVLPEFRGRTSIKVTLPSLRPAFQEAYAKLAEETGIADGGAANGKMTELIRGDIQGEEAEATKRALLEYCKLDTLAMVEIHKALWGLLEGESKKDDTEDEALTTQPGSEQPFCSDLSTLRVVELKEMLREKNLPVSGKKADLIERLQQPPKP</sequence>
<protein>
    <recommendedName>
        <fullName evidence="2">SAP domain-containing protein</fullName>
    </recommendedName>
</protein>
<name>A0A9W7GKD6_9STRA</name>
<organism evidence="3 4">
    <name type="scientific">Triparma columacea</name>
    <dbReference type="NCBI Taxonomy" id="722753"/>
    <lineage>
        <taxon>Eukaryota</taxon>
        <taxon>Sar</taxon>
        <taxon>Stramenopiles</taxon>
        <taxon>Ochrophyta</taxon>
        <taxon>Bolidophyceae</taxon>
        <taxon>Parmales</taxon>
        <taxon>Triparmaceae</taxon>
        <taxon>Triparma</taxon>
    </lineage>
</organism>
<feature type="compositionally biased region" description="Low complexity" evidence="1">
    <location>
        <begin position="176"/>
        <end position="189"/>
    </location>
</feature>
<comment type="caution">
    <text evidence="3">The sequence shown here is derived from an EMBL/GenBank/DDBJ whole genome shotgun (WGS) entry which is preliminary data.</text>
</comment>
<dbReference type="Pfam" id="PF02037">
    <property type="entry name" value="SAP"/>
    <property type="match status" value="1"/>
</dbReference>
<dbReference type="SMART" id="SM00513">
    <property type="entry name" value="SAP"/>
    <property type="match status" value="1"/>
</dbReference>
<dbReference type="Proteomes" id="UP001165065">
    <property type="component" value="Unassembled WGS sequence"/>
</dbReference>
<evidence type="ECO:0000313" key="3">
    <source>
        <dbReference type="EMBL" id="GMI46356.1"/>
    </source>
</evidence>